<dbReference type="GO" id="GO:0016579">
    <property type="term" value="P:protein deubiquitination"/>
    <property type="evidence" value="ECO:0007669"/>
    <property type="project" value="TreeGrafter"/>
</dbReference>
<dbReference type="PANTHER" id="PTHR12419">
    <property type="entry name" value="OTU DOMAIN CONTAINING PROTEIN"/>
    <property type="match status" value="1"/>
</dbReference>
<protein>
    <recommendedName>
        <fullName evidence="1">OTU domain-containing protein</fullName>
    </recommendedName>
</protein>
<name>A0A6C0DR18_9ZZZZ</name>
<sequence>MACLFNSLSFFLKIDSYTLRQEICNYLEQNKPIIEGLETRDILEMDGTNYIPNMRGHHTWGGAIEIQAACNIWNMKINVKCRRGNENSTIEFLPVTGVPDKEISLEWTGGHYEPIR</sequence>
<dbReference type="AlphaFoldDB" id="A0A6C0DR18"/>
<dbReference type="CDD" id="cd22744">
    <property type="entry name" value="OTU"/>
    <property type="match status" value="1"/>
</dbReference>
<dbReference type="GO" id="GO:0004843">
    <property type="term" value="F:cysteine-type deubiquitinase activity"/>
    <property type="evidence" value="ECO:0007669"/>
    <property type="project" value="TreeGrafter"/>
</dbReference>
<evidence type="ECO:0000259" key="1">
    <source>
        <dbReference type="PROSITE" id="PS50802"/>
    </source>
</evidence>
<accession>A0A6C0DR18</accession>
<dbReference type="Gene3D" id="3.90.70.80">
    <property type="match status" value="1"/>
</dbReference>
<dbReference type="InterPro" id="IPR038765">
    <property type="entry name" value="Papain-like_cys_pep_sf"/>
</dbReference>
<organism evidence="2">
    <name type="scientific">viral metagenome</name>
    <dbReference type="NCBI Taxonomy" id="1070528"/>
    <lineage>
        <taxon>unclassified sequences</taxon>
        <taxon>metagenomes</taxon>
        <taxon>organismal metagenomes</taxon>
    </lineage>
</organism>
<dbReference type="InterPro" id="IPR003323">
    <property type="entry name" value="OTU_dom"/>
</dbReference>
<reference evidence="2" key="1">
    <citation type="journal article" date="2020" name="Nature">
        <title>Giant virus diversity and host interactions through global metagenomics.</title>
        <authorList>
            <person name="Schulz F."/>
            <person name="Roux S."/>
            <person name="Paez-Espino D."/>
            <person name="Jungbluth S."/>
            <person name="Walsh D.A."/>
            <person name="Denef V.J."/>
            <person name="McMahon K.D."/>
            <person name="Konstantinidis K.T."/>
            <person name="Eloe-Fadrosh E.A."/>
            <person name="Kyrpides N.C."/>
            <person name="Woyke T."/>
        </authorList>
    </citation>
    <scope>NUCLEOTIDE SEQUENCE</scope>
    <source>
        <strain evidence="2">GVMAG-M-3300023174-49</strain>
    </source>
</reference>
<proteinExistence type="predicted"/>
<dbReference type="Pfam" id="PF02338">
    <property type="entry name" value="OTU"/>
    <property type="match status" value="1"/>
</dbReference>
<dbReference type="PROSITE" id="PS50802">
    <property type="entry name" value="OTU"/>
    <property type="match status" value="1"/>
</dbReference>
<dbReference type="PANTHER" id="PTHR12419:SF7">
    <property type="entry name" value="OTU DOMAIN-CONTAINING PROTEIN 3"/>
    <property type="match status" value="1"/>
</dbReference>
<feature type="domain" description="OTU" evidence="1">
    <location>
        <begin position="1"/>
        <end position="116"/>
    </location>
</feature>
<dbReference type="InterPro" id="IPR050704">
    <property type="entry name" value="Peptidase_C85-like"/>
</dbReference>
<evidence type="ECO:0000313" key="2">
    <source>
        <dbReference type="EMBL" id="QHT19077.1"/>
    </source>
</evidence>
<dbReference type="EMBL" id="MN739662">
    <property type="protein sequence ID" value="QHT19077.1"/>
    <property type="molecule type" value="Genomic_DNA"/>
</dbReference>
<dbReference type="SUPFAM" id="SSF54001">
    <property type="entry name" value="Cysteine proteinases"/>
    <property type="match status" value="1"/>
</dbReference>